<accession>A0ABT2SKX5</accession>
<keyword evidence="3" id="KW-0812">Transmembrane</keyword>
<feature type="transmembrane region" description="Helical" evidence="3">
    <location>
        <begin position="411"/>
        <end position="435"/>
    </location>
</feature>
<evidence type="ECO:0000256" key="3">
    <source>
        <dbReference type="SAM" id="Phobius"/>
    </source>
</evidence>
<keyword evidence="3" id="KW-1133">Transmembrane helix</keyword>
<keyword evidence="5" id="KW-1185">Reference proteome</keyword>
<evidence type="ECO:0000256" key="1">
    <source>
        <dbReference type="ARBA" id="ARBA00005278"/>
    </source>
</evidence>
<comment type="similarity">
    <text evidence="1">Belongs to the GerABKA family.</text>
</comment>
<reference evidence="4 5" key="1">
    <citation type="journal article" date="2021" name="ISME Commun">
        <title>Automated analysis of genomic sequences facilitates high-throughput and comprehensive description of bacteria.</title>
        <authorList>
            <person name="Hitch T.C.A."/>
        </authorList>
    </citation>
    <scope>NUCLEOTIDE SEQUENCE [LARGE SCALE GENOMIC DNA]</scope>
    <source>
        <strain evidence="4 5">Sanger_29</strain>
    </source>
</reference>
<protein>
    <submittedName>
        <fullName evidence="4">Spore germination protein</fullName>
    </submittedName>
</protein>
<feature type="transmembrane region" description="Helical" evidence="3">
    <location>
        <begin position="287"/>
        <end position="306"/>
    </location>
</feature>
<feature type="transmembrane region" description="Helical" evidence="3">
    <location>
        <begin position="359"/>
        <end position="377"/>
    </location>
</feature>
<gene>
    <name evidence="4" type="ORF">OCV47_07140</name>
</gene>
<sequence length="483" mass="54987">METKISTDLYENTRLLYELLRADQNYDMIFRPIRVGDQQACLYFINGFVKDEVLEKLLEFFYSLTPEDLPQDSEDLTKNQIPYADVRLLTDLSEVMQSVLAGMACLLIDGYDACFTIDCRSYPMRSISEPDKDKALRGSRDGFVETLVYNTALIRRRIRSKDLVMELLQAGEASKTDIAICYMAGRADPDLVDQLKERIQNMKIDALPMNQESLAEVLYKGKWINPFPKFKYTERPDAAAASLLDGKVLILIDNAPTAMILPATLLDIMEEADDYYFPPVTGSYLRISRLVIAILTLFLTPLWLLLLEHPQWIPPGMEFIQVEGTIHIPVIWQLLFLEFAIDGLKLAAINTPNTLSTPLSVIAGIVVGEFAVQSGWFNSEAMLYMAFVAIANYTQSNFELGYALKFMRLMLLILTEFFALPGFLVGSILVCLFIGTNKTVSGKSYLYPLLPFSGKQLKRRILKEQTKETENKVERNRYKIRKK</sequence>
<evidence type="ECO:0000256" key="2">
    <source>
        <dbReference type="ARBA" id="ARBA00023136"/>
    </source>
</evidence>
<dbReference type="RefSeq" id="WP_262654508.1">
    <property type="nucleotide sequence ID" value="NZ_JAOQKE010000006.1"/>
</dbReference>
<dbReference type="PANTHER" id="PTHR22550:SF9">
    <property type="entry name" value="STAGE V SPORULATION PROTEIN AF"/>
    <property type="match status" value="1"/>
</dbReference>
<keyword evidence="2 3" id="KW-0472">Membrane</keyword>
<evidence type="ECO:0000313" key="5">
    <source>
        <dbReference type="Proteomes" id="UP001652338"/>
    </source>
</evidence>
<dbReference type="InterPro" id="IPR050768">
    <property type="entry name" value="UPF0353/GerABKA_families"/>
</dbReference>
<dbReference type="EMBL" id="JAOQKE010000006">
    <property type="protein sequence ID" value="MCU6725123.1"/>
    <property type="molecule type" value="Genomic_DNA"/>
</dbReference>
<evidence type="ECO:0000313" key="4">
    <source>
        <dbReference type="EMBL" id="MCU6725123.1"/>
    </source>
</evidence>
<dbReference type="Proteomes" id="UP001652338">
    <property type="component" value="Unassembled WGS sequence"/>
</dbReference>
<dbReference type="PIRSF" id="PIRSF005690">
    <property type="entry name" value="GerBA"/>
    <property type="match status" value="1"/>
</dbReference>
<name>A0ABT2SKX5_9FIRM</name>
<organism evidence="4 5">
    <name type="scientific">Muricoprocola aceti</name>
    <dbReference type="NCBI Taxonomy" id="2981772"/>
    <lineage>
        <taxon>Bacteria</taxon>
        <taxon>Bacillati</taxon>
        <taxon>Bacillota</taxon>
        <taxon>Clostridia</taxon>
        <taxon>Lachnospirales</taxon>
        <taxon>Lachnospiraceae</taxon>
        <taxon>Muricoprocola</taxon>
    </lineage>
</organism>
<dbReference type="InterPro" id="IPR004995">
    <property type="entry name" value="Spore_Ger"/>
</dbReference>
<comment type="caution">
    <text evidence="4">The sequence shown here is derived from an EMBL/GenBank/DDBJ whole genome shotgun (WGS) entry which is preliminary data.</text>
</comment>
<dbReference type="Pfam" id="PF03323">
    <property type="entry name" value="GerA"/>
    <property type="match status" value="1"/>
</dbReference>
<proteinExistence type="inferred from homology"/>
<dbReference type="PANTHER" id="PTHR22550">
    <property type="entry name" value="SPORE GERMINATION PROTEIN"/>
    <property type="match status" value="1"/>
</dbReference>